<dbReference type="EMBL" id="AP012279">
    <property type="protein sequence ID" value="BAL74049.1"/>
    <property type="molecule type" value="Genomic_DNA"/>
</dbReference>
<feature type="compositionally biased region" description="Gly residues" evidence="1">
    <location>
        <begin position="48"/>
        <end position="57"/>
    </location>
</feature>
<gene>
    <name evidence="2" type="ORF">S23_08290</name>
</gene>
<reference evidence="2 3" key="1">
    <citation type="journal article" date="2012" name="Microbes Environ.">
        <title>Complete genome sequence of Bradyrhizobium sp. S23321: insights into symbiosis evolution in soil oligotrophs.</title>
        <authorList>
            <person name="Okubo T."/>
            <person name="Tsukui T."/>
            <person name="Maita H."/>
            <person name="Okamoto S."/>
            <person name="Oshima K."/>
            <person name="Fujisawa T."/>
            <person name="Saito A."/>
            <person name="Futamata H."/>
            <person name="Hattori R."/>
            <person name="Shimomura Y."/>
            <person name="Haruta S."/>
            <person name="Morimoto S."/>
            <person name="Wang Y."/>
            <person name="Sakai Y."/>
            <person name="Hattori M."/>
            <person name="Aizawa S."/>
            <person name="Nagashima K.V.P."/>
            <person name="Masuda S."/>
            <person name="Hattori T."/>
            <person name="Yamashita A."/>
            <person name="Bao Z."/>
            <person name="Hayatsu M."/>
            <person name="Kajiya-Kanegae H."/>
            <person name="Yoshinaga I."/>
            <person name="Sakamoto K."/>
            <person name="Toyota K."/>
            <person name="Nakao M."/>
            <person name="Kohara M."/>
            <person name="Anda M."/>
            <person name="Niwa R."/>
            <person name="Jung-Hwan P."/>
            <person name="Sameshima-Saito R."/>
            <person name="Tokuda S."/>
            <person name="Yamamoto S."/>
            <person name="Yamamoto S."/>
            <person name="Yokoyama T."/>
            <person name="Akutsu T."/>
            <person name="Nakamura Y."/>
            <person name="Nakahira-Yanaka Y."/>
            <person name="Takada Hoshino Y."/>
            <person name="Hirakawa H."/>
            <person name="Mitsui H."/>
            <person name="Terasawa K."/>
            <person name="Itakura M."/>
            <person name="Sato S."/>
            <person name="Ikeda-Ohtsubo W."/>
            <person name="Sakakura N."/>
            <person name="Kaminuma E."/>
            <person name="Minamisawa K."/>
        </authorList>
    </citation>
    <scope>NUCLEOTIDE SEQUENCE [LARGE SCALE GENOMIC DNA]</scope>
    <source>
        <strain evidence="2 3">S23321</strain>
    </source>
</reference>
<dbReference type="Proteomes" id="UP000007886">
    <property type="component" value="Chromosome"/>
</dbReference>
<sequence>MGQVIQFVSKSERERIRLIQEARAIYDSIFPPADPADARQDTASIGRVAGGDVGNLA</sequence>
<dbReference type="RefSeq" id="WP_014439456.1">
    <property type="nucleotide sequence ID" value="NC_017082.1"/>
</dbReference>
<name>A0AAI8QAA8_9BRAD</name>
<proteinExistence type="predicted"/>
<accession>A0AAI8QAA8</accession>
<evidence type="ECO:0000256" key="1">
    <source>
        <dbReference type="SAM" id="MobiDB-lite"/>
    </source>
</evidence>
<dbReference type="KEGG" id="brs:S23_08290"/>
<feature type="region of interest" description="Disordered" evidence="1">
    <location>
        <begin position="33"/>
        <end position="57"/>
    </location>
</feature>
<protein>
    <submittedName>
        <fullName evidence="2">Uncharacterized protein</fullName>
    </submittedName>
</protein>
<evidence type="ECO:0000313" key="3">
    <source>
        <dbReference type="Proteomes" id="UP000007886"/>
    </source>
</evidence>
<keyword evidence="3" id="KW-1185">Reference proteome</keyword>
<evidence type="ECO:0000313" key="2">
    <source>
        <dbReference type="EMBL" id="BAL74049.1"/>
    </source>
</evidence>
<organism evidence="2 3">
    <name type="scientific">Bradyrhizobium cosmicum</name>
    <dbReference type="NCBI Taxonomy" id="1404864"/>
    <lineage>
        <taxon>Bacteria</taxon>
        <taxon>Pseudomonadati</taxon>
        <taxon>Pseudomonadota</taxon>
        <taxon>Alphaproteobacteria</taxon>
        <taxon>Hyphomicrobiales</taxon>
        <taxon>Nitrobacteraceae</taxon>
        <taxon>Bradyrhizobium</taxon>
    </lineage>
</organism>
<dbReference type="AlphaFoldDB" id="A0AAI8QAA8"/>